<proteinExistence type="inferred from homology"/>
<dbReference type="Pfam" id="PF10551">
    <property type="entry name" value="MULE"/>
    <property type="match status" value="1"/>
</dbReference>
<sequence length="452" mass="52966">MTNRYNLPFAPVIGVSGHGHTIIFGCAFISDETTQTFKWLFETFLESMGGKHPKTIITDQDQAMRVAIEAIMPQTIHRNCLFHINSKCYNKNGKCFAVNKGLVETFEDIVNNSMTEEEFEHLWQKMIADYKLEENKYFKKMWETRNKFIPVYFKENFYPFLQSTGRSEQTNARIKDNVGPTYNILSFMKEYQRIIDRIKIMESTEDNQSKQKRPKELQTGYKIELQAVERYNRNIFLKFQYQLKMTERLKYKEIEEGKCFEVWHKSNRLQQVQNNRKYVVLTDLTKGKEEFNCICEQFSKDGILCNHILKVIRKKDSKNMTRQAEDTPATKELLRFNVLCRKAAVLTSKGSKSEEMMSYLDEEFDRIDKEMDLIAKALQEDDDSINDEDQNVDGVQATSSIITEESLQLQDPARIKQKGRPKKPKRLQAIVEEIREKMAAAEAKKKKKATNS</sequence>
<name>A0A921QTR2_SORBI</name>
<reference evidence="8" key="2">
    <citation type="submission" date="2020-10" db="EMBL/GenBank/DDBJ databases">
        <authorList>
            <person name="Cooper E.A."/>
            <person name="Brenton Z.W."/>
            <person name="Flinn B.S."/>
            <person name="Jenkins J."/>
            <person name="Shu S."/>
            <person name="Flowers D."/>
            <person name="Luo F."/>
            <person name="Wang Y."/>
            <person name="Xia P."/>
            <person name="Barry K."/>
            <person name="Daum C."/>
            <person name="Lipzen A."/>
            <person name="Yoshinaga Y."/>
            <person name="Schmutz J."/>
            <person name="Saski C."/>
            <person name="Vermerris W."/>
            <person name="Kresovich S."/>
        </authorList>
    </citation>
    <scope>NUCLEOTIDE SEQUENCE</scope>
</reference>
<dbReference type="GO" id="GO:0006355">
    <property type="term" value="P:regulation of DNA-templated transcription"/>
    <property type="evidence" value="ECO:0007669"/>
    <property type="project" value="UniProtKB-UniRule"/>
</dbReference>
<dbReference type="InterPro" id="IPR007527">
    <property type="entry name" value="Znf_SWIM"/>
</dbReference>
<dbReference type="InterPro" id="IPR006564">
    <property type="entry name" value="Znf_PMZ"/>
</dbReference>
<dbReference type="Proteomes" id="UP000807115">
    <property type="component" value="Chromosome 6"/>
</dbReference>
<dbReference type="PANTHER" id="PTHR31669">
    <property type="entry name" value="PROTEIN FAR1-RELATED SEQUENCE 10-RELATED"/>
    <property type="match status" value="1"/>
</dbReference>
<evidence type="ECO:0000256" key="3">
    <source>
        <dbReference type="ARBA" id="ARBA00022771"/>
    </source>
</evidence>
<dbReference type="PANTHER" id="PTHR31669:SF308">
    <property type="entry name" value="SWIM-TYPE DOMAIN-CONTAINING PROTEIN"/>
    <property type="match status" value="1"/>
</dbReference>
<accession>A0A921QTR2</accession>
<comment type="subcellular location">
    <subcellularLocation>
        <location evidence="6">Nucleus</location>
    </subcellularLocation>
</comment>
<dbReference type="InterPro" id="IPR031052">
    <property type="entry name" value="FHY3/FAR1"/>
</dbReference>
<keyword evidence="3 5" id="KW-0863">Zinc-finger</keyword>
<dbReference type="InterPro" id="IPR018289">
    <property type="entry name" value="MULE_transposase_dom"/>
</dbReference>
<dbReference type="GO" id="GO:0008270">
    <property type="term" value="F:zinc ion binding"/>
    <property type="evidence" value="ECO:0007669"/>
    <property type="project" value="UniProtKB-UniRule"/>
</dbReference>
<dbReference type="PROSITE" id="PS50966">
    <property type="entry name" value="ZF_SWIM"/>
    <property type="match status" value="1"/>
</dbReference>
<evidence type="ECO:0000259" key="7">
    <source>
        <dbReference type="PROSITE" id="PS50966"/>
    </source>
</evidence>
<evidence type="ECO:0000256" key="1">
    <source>
        <dbReference type="ARBA" id="ARBA00005889"/>
    </source>
</evidence>
<keyword evidence="2 6" id="KW-0479">Metal-binding</keyword>
<gene>
    <name evidence="8" type="ORF">BDA96_06G158300</name>
</gene>
<evidence type="ECO:0000256" key="4">
    <source>
        <dbReference type="ARBA" id="ARBA00022833"/>
    </source>
</evidence>
<dbReference type="PROSITE" id="PS51257">
    <property type="entry name" value="PROKAR_LIPOPROTEIN"/>
    <property type="match status" value="1"/>
</dbReference>
<keyword evidence="4 6" id="KW-0862">Zinc</keyword>
<evidence type="ECO:0000313" key="8">
    <source>
        <dbReference type="EMBL" id="KAG0526590.1"/>
    </source>
</evidence>
<protein>
    <recommendedName>
        <fullName evidence="6">Protein FAR1-RELATED SEQUENCE</fullName>
    </recommendedName>
</protein>
<feature type="non-terminal residue" evidence="8">
    <location>
        <position position="452"/>
    </location>
</feature>
<dbReference type="EMBL" id="CM027685">
    <property type="protein sequence ID" value="KAG0526590.1"/>
    <property type="molecule type" value="Genomic_DNA"/>
</dbReference>
<comment type="similarity">
    <text evidence="1 6">Belongs to the FHY3/FAR1 family.</text>
</comment>
<dbReference type="GO" id="GO:0005634">
    <property type="term" value="C:nucleus"/>
    <property type="evidence" value="ECO:0007669"/>
    <property type="project" value="UniProtKB-SubCell"/>
</dbReference>
<feature type="domain" description="SWIM-type" evidence="7">
    <location>
        <begin position="278"/>
        <end position="316"/>
    </location>
</feature>
<dbReference type="AlphaFoldDB" id="A0A921QTR2"/>
<evidence type="ECO:0000256" key="2">
    <source>
        <dbReference type="ARBA" id="ARBA00022723"/>
    </source>
</evidence>
<evidence type="ECO:0000313" key="9">
    <source>
        <dbReference type="Proteomes" id="UP000807115"/>
    </source>
</evidence>
<keyword evidence="6" id="KW-0539">Nucleus</keyword>
<evidence type="ECO:0000256" key="6">
    <source>
        <dbReference type="RuleBase" id="RU367018"/>
    </source>
</evidence>
<comment type="caution">
    <text evidence="8">The sequence shown here is derived from an EMBL/GenBank/DDBJ whole genome shotgun (WGS) entry which is preliminary data.</text>
</comment>
<organism evidence="8 9">
    <name type="scientific">Sorghum bicolor</name>
    <name type="common">Sorghum</name>
    <name type="synonym">Sorghum vulgare</name>
    <dbReference type="NCBI Taxonomy" id="4558"/>
    <lineage>
        <taxon>Eukaryota</taxon>
        <taxon>Viridiplantae</taxon>
        <taxon>Streptophyta</taxon>
        <taxon>Embryophyta</taxon>
        <taxon>Tracheophyta</taxon>
        <taxon>Spermatophyta</taxon>
        <taxon>Magnoliopsida</taxon>
        <taxon>Liliopsida</taxon>
        <taxon>Poales</taxon>
        <taxon>Poaceae</taxon>
        <taxon>PACMAD clade</taxon>
        <taxon>Panicoideae</taxon>
        <taxon>Andropogonodae</taxon>
        <taxon>Andropogoneae</taxon>
        <taxon>Sorghinae</taxon>
        <taxon>Sorghum</taxon>
    </lineage>
</organism>
<reference evidence="8" key="1">
    <citation type="journal article" date="2019" name="BMC Genomics">
        <title>A new reference genome for Sorghum bicolor reveals high levels of sequence similarity between sweet and grain genotypes: implications for the genetics of sugar metabolism.</title>
        <authorList>
            <person name="Cooper E.A."/>
            <person name="Brenton Z.W."/>
            <person name="Flinn B.S."/>
            <person name="Jenkins J."/>
            <person name="Shu S."/>
            <person name="Flowers D."/>
            <person name="Luo F."/>
            <person name="Wang Y."/>
            <person name="Xia P."/>
            <person name="Barry K."/>
            <person name="Daum C."/>
            <person name="Lipzen A."/>
            <person name="Yoshinaga Y."/>
            <person name="Schmutz J."/>
            <person name="Saski C."/>
            <person name="Vermerris W."/>
            <person name="Kresovich S."/>
        </authorList>
    </citation>
    <scope>NUCLEOTIDE SEQUENCE</scope>
</reference>
<dbReference type="SMART" id="SM00575">
    <property type="entry name" value="ZnF_PMZ"/>
    <property type="match status" value="1"/>
</dbReference>
<evidence type="ECO:0000256" key="5">
    <source>
        <dbReference type="PROSITE-ProRule" id="PRU00325"/>
    </source>
</evidence>
<comment type="function">
    <text evidence="6">Putative transcription activator involved in regulating light control of development.</text>
</comment>